<evidence type="ECO:0000313" key="2">
    <source>
        <dbReference type="Proteomes" id="UP000483035"/>
    </source>
</evidence>
<name>A0A6L9U6J6_9HYPH</name>
<dbReference type="EMBL" id="WUEY01000006">
    <property type="protein sequence ID" value="NEI71029.1"/>
    <property type="molecule type" value="Genomic_DNA"/>
</dbReference>
<dbReference type="GO" id="GO:0032259">
    <property type="term" value="P:methylation"/>
    <property type="evidence" value="ECO:0007669"/>
    <property type="project" value="UniProtKB-KW"/>
</dbReference>
<gene>
    <name evidence="1" type="ORF">GR212_15730</name>
</gene>
<dbReference type="InterPro" id="IPR008593">
    <property type="entry name" value="Dam_MeTrfase"/>
</dbReference>
<keyword evidence="1" id="KW-0808">Transferase</keyword>
<dbReference type="Pfam" id="PF05869">
    <property type="entry name" value="Dam"/>
    <property type="match status" value="1"/>
</dbReference>
<dbReference type="GO" id="GO:0009307">
    <property type="term" value="P:DNA restriction-modification system"/>
    <property type="evidence" value="ECO:0007669"/>
    <property type="project" value="InterPro"/>
</dbReference>
<protein>
    <submittedName>
        <fullName evidence="1">Adenine methyltransferase</fullName>
    </submittedName>
</protein>
<dbReference type="GO" id="GO:0009007">
    <property type="term" value="F:site-specific DNA-methyltransferase (adenine-specific) activity"/>
    <property type="evidence" value="ECO:0007669"/>
    <property type="project" value="InterPro"/>
</dbReference>
<evidence type="ECO:0000313" key="1">
    <source>
        <dbReference type="EMBL" id="NEI71029.1"/>
    </source>
</evidence>
<comment type="caution">
    <text evidence="1">The sequence shown here is derived from an EMBL/GenBank/DDBJ whole genome shotgun (WGS) entry which is preliminary data.</text>
</comment>
<dbReference type="GO" id="GO:0003677">
    <property type="term" value="F:DNA binding"/>
    <property type="evidence" value="ECO:0007669"/>
    <property type="project" value="InterPro"/>
</dbReference>
<dbReference type="Proteomes" id="UP000483035">
    <property type="component" value="Unassembled WGS sequence"/>
</dbReference>
<dbReference type="AlphaFoldDB" id="A0A6L9U6J6"/>
<sequence length="239" mass="27240">MGSHQSARSKSDIWLTPPAIIEAVGGPTSFDLDPCSLLNRPWPTAKEHYTPEDNGLFLPWFGRVWLNPPYSNPLVANFMARMAEHDHGIALVFARTETEVFHRFVWSAASGILFIRGRLNFHHIDGRPARKDGGAPSVLISYGSQDRDMLSVAPIEGTFVALRFQKFLLVSALSPTWAAALDEFFDGQEGPIHLQDLYRAFIDHPKTKHNAHWRDKLRQMLQRGRFERVAKGLWQRRRS</sequence>
<reference evidence="1 2" key="1">
    <citation type="submission" date="2019-12" db="EMBL/GenBank/DDBJ databases">
        <title>Rhizobium genotypes associated with high levels of biological nitrogen fixation by grain legumes in a temperate-maritime cropping system.</title>
        <authorList>
            <person name="Maluk M."/>
            <person name="Francesc Ferrando Molina F."/>
            <person name="Lopez Del Egido L."/>
            <person name="Lafos M."/>
            <person name="Langarica-Fuentes A."/>
            <person name="Gebre Yohannes G."/>
            <person name="Young M.W."/>
            <person name="Martin P."/>
            <person name="Gantlett R."/>
            <person name="Kenicer G."/>
            <person name="Hawes C."/>
            <person name="Begg G.S."/>
            <person name="Quilliam R.S."/>
            <person name="Squire G.R."/>
            <person name="Poole P.S."/>
            <person name="Young P.W."/>
            <person name="Iannetta P.M."/>
            <person name="James E.K."/>
        </authorList>
    </citation>
    <scope>NUCLEOTIDE SEQUENCE [LARGE SCALE GENOMIC DNA]</scope>
    <source>
        <strain evidence="1 2">JHI1118</strain>
    </source>
</reference>
<proteinExistence type="predicted"/>
<organism evidence="1 2">
    <name type="scientific">Rhizobium lusitanum</name>
    <dbReference type="NCBI Taxonomy" id="293958"/>
    <lineage>
        <taxon>Bacteria</taxon>
        <taxon>Pseudomonadati</taxon>
        <taxon>Pseudomonadota</taxon>
        <taxon>Alphaproteobacteria</taxon>
        <taxon>Hyphomicrobiales</taxon>
        <taxon>Rhizobiaceae</taxon>
        <taxon>Rhizobium/Agrobacterium group</taxon>
        <taxon>Rhizobium</taxon>
    </lineage>
</organism>
<accession>A0A6L9U6J6</accession>
<keyword evidence="1" id="KW-0489">Methyltransferase</keyword>